<dbReference type="STRING" id="1653476.THC_0191"/>
<evidence type="ECO:0008006" key="3">
    <source>
        <dbReference type="Google" id="ProtNLM"/>
    </source>
</evidence>
<dbReference type="AlphaFoldDB" id="A0A0U5AW27"/>
<evidence type="ECO:0000313" key="2">
    <source>
        <dbReference type="Proteomes" id="UP000068196"/>
    </source>
</evidence>
<reference evidence="1 2" key="1">
    <citation type="journal article" date="2016" name="Int. J. Syst. Evol. Microbiol.">
        <title>Caldimicrobium thiodismutans sp. nov., a sulfur-disproportionating bacterium isolated from a hot spring, and emended description of the genus Caldimicrobium.</title>
        <authorList>
            <person name="Kojima H."/>
            <person name="Umezawa K."/>
            <person name="Fukui M."/>
        </authorList>
    </citation>
    <scope>NUCLEOTIDE SEQUENCE [LARGE SCALE GENOMIC DNA]</scope>
    <source>
        <strain evidence="1 2">TF1</strain>
    </source>
</reference>
<dbReference type="Gene3D" id="1.25.40.10">
    <property type="entry name" value="Tetratricopeptide repeat domain"/>
    <property type="match status" value="2"/>
</dbReference>
<dbReference type="InterPro" id="IPR011990">
    <property type="entry name" value="TPR-like_helical_dom_sf"/>
</dbReference>
<dbReference type="SUPFAM" id="SSF48452">
    <property type="entry name" value="TPR-like"/>
    <property type="match status" value="1"/>
</dbReference>
<evidence type="ECO:0000313" key="1">
    <source>
        <dbReference type="EMBL" id="BAU22591.1"/>
    </source>
</evidence>
<sequence length="596" mass="69233">MIFFSSSSGQPKEGILKRFLTNATPTGIEADRTLKEIESAFRLKDYAKVIQLFSTLPPSLQLSPEEFFMVAESFYQTGEPEKAIDLAERASSLRRGKELSCSAELLKIKSRLLLGKEKEALKELDELEKGFCAELVGDQIKVLRGLLKKNWEVDVDPNLIKTEVEELYLARFNYLLKKGDLKEAEKIAFNYLNISGEYQKGKNFFFSLAEAYFKKGEIPRAKKFYQLIITEWDVSKESFLSKFRLYQIAYESTKIKELLPPKTIEDLLMYITQIKAKYPSEGIAEEASFLGIRIYYDQRDWERTRKSTKEFLKIYPESSFLTKVYDYYCQASTSLVPAYFLQGKVGELQKIAQEEREIFEKANCGVFYYHLGKEFYRYNLYTLSSYYFLSVQDLPLPGEVLPDYYLKLAFLAEINGEEEVSDILLSYLQKNFSKKTGSEPEYLFLKTKKALAKDLNYGVNLLRETLKTALPVAFKRELIFQALKRAIQAKRFTLAYDLLQNPGYDAGEGDYLWLLSETFSADPKLFERILLESKKKFPKSSAILWLEAYHLERKGELKKTSNLWGNLTQGQNLENRLAQQYEKIRKLTERAQKLVY</sequence>
<name>A0A0U5AW27_9BACT</name>
<keyword evidence="2" id="KW-1185">Reference proteome</keyword>
<gene>
    <name evidence="1" type="ORF">THC_0191</name>
</gene>
<reference evidence="2" key="2">
    <citation type="journal article" date="2016" name="Int. J. Syst. Evol. Microbiol.">
        <title>Caldimicrobium thiodismutans sp. nov., a sulfur-disproportionating bacterium isolated from a hot spring.</title>
        <authorList>
            <person name="Kojima H."/>
            <person name="Umezawa K."/>
            <person name="Fukui M."/>
        </authorList>
    </citation>
    <scope>NUCLEOTIDE SEQUENCE [LARGE SCALE GENOMIC DNA]</scope>
    <source>
        <strain evidence="2">TF1</strain>
    </source>
</reference>
<dbReference type="EMBL" id="AP014945">
    <property type="protein sequence ID" value="BAU22591.1"/>
    <property type="molecule type" value="Genomic_DNA"/>
</dbReference>
<accession>A0A0U5AW27</accession>
<organism evidence="1 2">
    <name type="scientific">Caldimicrobium thiodismutans</name>
    <dbReference type="NCBI Taxonomy" id="1653476"/>
    <lineage>
        <taxon>Bacteria</taxon>
        <taxon>Pseudomonadati</taxon>
        <taxon>Thermodesulfobacteriota</taxon>
        <taxon>Thermodesulfobacteria</taxon>
        <taxon>Thermodesulfobacteriales</taxon>
        <taxon>Thermodesulfobacteriaceae</taxon>
        <taxon>Caldimicrobium</taxon>
    </lineage>
</organism>
<dbReference type="Proteomes" id="UP000068196">
    <property type="component" value="Chromosome"/>
</dbReference>
<protein>
    <recommendedName>
        <fullName evidence="3">Tetratricopeptide repeat protein</fullName>
    </recommendedName>
</protein>
<proteinExistence type="predicted"/>
<dbReference type="KEGG" id="cthi:THC_0191"/>
<dbReference type="PATRIC" id="fig|1653476.3.peg.197"/>